<gene>
    <name evidence="2" type="ORF">CEPIT_LOCUS4613</name>
</gene>
<dbReference type="AlphaFoldDB" id="A0AAV0CCW1"/>
<sequence length="416" mass="47977">MEYVKEDCSFEEIGGVYVPNANKLGWKLLTNDNDVINYVLAHEKDDVIDFWIDNVADEEIPPMDQNQPHVIVRPRKCVLTGSNNPPKRNVFMLKSAQEHHEKAKEKKCIAEKSKMKANDKLGVKHVGGRDSHFGKDDMSPLKARSYEQIRSENIEANNERLTALGLSKLSVELDSRGPEKKRKRKLGSLEEGHQKTKALVEKTKETSRPKTRSRSNVHQLFDENECVVPTSKQIITELVKKCTRKEPLKDHNELRNGDIGSMSAYLALKKKRQMIEVRNEGDSIEMQDAVVQHDNAEMEQEAPKKSTHENQREKKCRGPTRMFSVHTRYEEEKKVIDLNEFDQPVANDDKTISEFSNFLGTLARQCVPLCCVNWHAYPHKEALWTYVQEKYTISGEGKTWVLKTINDTWRCYKARI</sequence>
<evidence type="ECO:0008006" key="4">
    <source>
        <dbReference type="Google" id="ProtNLM"/>
    </source>
</evidence>
<feature type="region of interest" description="Disordered" evidence="1">
    <location>
        <begin position="174"/>
        <end position="215"/>
    </location>
</feature>
<organism evidence="2 3">
    <name type="scientific">Cuscuta epithymum</name>
    <dbReference type="NCBI Taxonomy" id="186058"/>
    <lineage>
        <taxon>Eukaryota</taxon>
        <taxon>Viridiplantae</taxon>
        <taxon>Streptophyta</taxon>
        <taxon>Embryophyta</taxon>
        <taxon>Tracheophyta</taxon>
        <taxon>Spermatophyta</taxon>
        <taxon>Magnoliopsida</taxon>
        <taxon>eudicotyledons</taxon>
        <taxon>Gunneridae</taxon>
        <taxon>Pentapetalae</taxon>
        <taxon>asterids</taxon>
        <taxon>lamiids</taxon>
        <taxon>Solanales</taxon>
        <taxon>Convolvulaceae</taxon>
        <taxon>Cuscuteae</taxon>
        <taxon>Cuscuta</taxon>
        <taxon>Cuscuta subgen. Cuscuta</taxon>
    </lineage>
</organism>
<accession>A0AAV0CCW1</accession>
<proteinExistence type="predicted"/>
<name>A0AAV0CCW1_9ASTE</name>
<keyword evidence="3" id="KW-1185">Reference proteome</keyword>
<reference evidence="2" key="1">
    <citation type="submission" date="2022-07" db="EMBL/GenBank/DDBJ databases">
        <authorList>
            <person name="Macas J."/>
            <person name="Novak P."/>
            <person name="Neumann P."/>
        </authorList>
    </citation>
    <scope>NUCLEOTIDE SEQUENCE</scope>
</reference>
<dbReference type="PANTHER" id="PTHR33144:SF16">
    <property type="entry name" value="OS02G0129000 PROTEIN"/>
    <property type="match status" value="1"/>
</dbReference>
<evidence type="ECO:0000313" key="3">
    <source>
        <dbReference type="Proteomes" id="UP001152523"/>
    </source>
</evidence>
<evidence type="ECO:0000256" key="1">
    <source>
        <dbReference type="SAM" id="MobiDB-lite"/>
    </source>
</evidence>
<feature type="region of interest" description="Disordered" evidence="1">
    <location>
        <begin position="295"/>
        <end position="317"/>
    </location>
</feature>
<comment type="caution">
    <text evidence="2">The sequence shown here is derived from an EMBL/GenBank/DDBJ whole genome shotgun (WGS) entry which is preliminary data.</text>
</comment>
<dbReference type="EMBL" id="CAMAPF010000024">
    <property type="protein sequence ID" value="CAH9073439.1"/>
    <property type="molecule type" value="Genomic_DNA"/>
</dbReference>
<evidence type="ECO:0000313" key="2">
    <source>
        <dbReference type="EMBL" id="CAH9073439.1"/>
    </source>
</evidence>
<feature type="compositionally biased region" description="Basic and acidic residues" evidence="1">
    <location>
        <begin position="187"/>
        <end position="208"/>
    </location>
</feature>
<feature type="compositionally biased region" description="Basic and acidic residues" evidence="1">
    <location>
        <begin position="301"/>
        <end position="313"/>
    </location>
</feature>
<dbReference type="Proteomes" id="UP001152523">
    <property type="component" value="Unassembled WGS sequence"/>
</dbReference>
<dbReference type="PANTHER" id="PTHR33144">
    <property type="entry name" value="OS10G0409366 PROTEIN-RELATED"/>
    <property type="match status" value="1"/>
</dbReference>
<protein>
    <recommendedName>
        <fullName evidence="4">Transposase MuDR plant domain-containing protein</fullName>
    </recommendedName>
</protein>